<feature type="region of interest" description="Disordered" evidence="1">
    <location>
        <begin position="1"/>
        <end position="36"/>
    </location>
</feature>
<evidence type="ECO:0000256" key="1">
    <source>
        <dbReference type="SAM" id="MobiDB-lite"/>
    </source>
</evidence>
<sequence>MRLRPRERRRVEAAHARELRRAAGSRESRVVAEGRQPESALAQGIIECAGPIERPVRDPDLRGQTLVDHDPQCVGQVLDGSRRVVAVQQVEIDRPPQLVRARARVGEHRVARQARKPVGEIRVAPFVTSRTPGTSPCARNQSPIASSLRP</sequence>
<evidence type="ECO:0000313" key="2">
    <source>
        <dbReference type="EMBL" id="GMA95009.1"/>
    </source>
</evidence>
<feature type="region of interest" description="Disordered" evidence="1">
    <location>
        <begin position="127"/>
        <end position="150"/>
    </location>
</feature>
<protein>
    <submittedName>
        <fullName evidence="2">Uncharacterized protein</fullName>
    </submittedName>
</protein>
<gene>
    <name evidence="2" type="ORF">GCM10025881_18330</name>
</gene>
<evidence type="ECO:0000313" key="3">
    <source>
        <dbReference type="Proteomes" id="UP001157034"/>
    </source>
</evidence>
<proteinExistence type="predicted"/>
<dbReference type="EMBL" id="BSVB01000001">
    <property type="protein sequence ID" value="GMA95009.1"/>
    <property type="molecule type" value="Genomic_DNA"/>
</dbReference>
<reference evidence="3" key="1">
    <citation type="journal article" date="2019" name="Int. J. Syst. Evol. Microbiol.">
        <title>The Global Catalogue of Microorganisms (GCM) 10K type strain sequencing project: providing services to taxonomists for standard genome sequencing and annotation.</title>
        <authorList>
            <consortium name="The Broad Institute Genomics Platform"/>
            <consortium name="The Broad Institute Genome Sequencing Center for Infectious Disease"/>
            <person name="Wu L."/>
            <person name="Ma J."/>
        </authorList>
    </citation>
    <scope>NUCLEOTIDE SEQUENCE [LARGE SCALE GENOMIC DNA]</scope>
    <source>
        <strain evidence="3">NBRC 108894</strain>
    </source>
</reference>
<accession>A0ABQ6K3U0</accession>
<feature type="compositionally biased region" description="Polar residues" evidence="1">
    <location>
        <begin position="128"/>
        <end position="150"/>
    </location>
</feature>
<name>A0ABQ6K3U0_9MICO</name>
<dbReference type="Proteomes" id="UP001157034">
    <property type="component" value="Unassembled WGS sequence"/>
</dbReference>
<feature type="compositionally biased region" description="Basic and acidic residues" evidence="1">
    <location>
        <begin position="9"/>
        <end position="36"/>
    </location>
</feature>
<organism evidence="2 3">
    <name type="scientific">Pseudolysinimonas kribbensis</name>
    <dbReference type="NCBI Taxonomy" id="433641"/>
    <lineage>
        <taxon>Bacteria</taxon>
        <taxon>Bacillati</taxon>
        <taxon>Actinomycetota</taxon>
        <taxon>Actinomycetes</taxon>
        <taxon>Micrococcales</taxon>
        <taxon>Microbacteriaceae</taxon>
        <taxon>Pseudolysinimonas</taxon>
    </lineage>
</organism>
<keyword evidence="3" id="KW-1185">Reference proteome</keyword>
<comment type="caution">
    <text evidence="2">The sequence shown here is derived from an EMBL/GenBank/DDBJ whole genome shotgun (WGS) entry which is preliminary data.</text>
</comment>